<sequence>MIRLHVTTYNGQPLSQPLSAQFDELGGDIGRADTNQLVLPDPERTVSRVHARVLFRASTGFAIVDQGSNPISVNGQPLGKGVEASIKPGDHLQIGGYVLNVEVASAASGASDPFADFFGLAPAHPATQPGVRRGPPIDPLGLLGSAPPPPQPQPHPAAPAFAPAFAPPPPAAPAASFGGGIPADWDPFAAPPAPRNAPAAAGSVGARALGLDFGAGAPAPLIPDLPGSPGGLGAGGDSLDALFGLGAPTPTSSNPLAQSLLGEAIAQPNMASHSDPLKALGMLPAGAGQALPDTTSELNRPFLPPSLPVAQPPVVPPPANPMAALNKLDPSETLSGAVVSWNPDGAGEGRTIIRAGRKPEAPPAAPVPVAAPAAQSEITVSPMPPLSPSAPPPVALPAPATAPATSATVPADQAALLAAFREGLGLPNLPAGGLTPEFMRLLGQLIHESARGTVDLLVARAALKREVRAEATMIVAKENNPLKFSPTAEVALGHLLGPHVRGFIEPQRAMRDAFDDLRAHQLAFLAGMRAALEGLLTRFDPASLEARLTQKSVLSSLLPAARKAQLWSVFQQEYQQIAGELSDDFHQVFGREFLRAYEAQLDALHTETH</sequence>
<name>A0ABW7EK87_9BURK</name>
<dbReference type="RefSeq" id="WP_394469142.1">
    <property type="nucleotide sequence ID" value="NZ_JBIGHY010000001.1"/>
</dbReference>
<dbReference type="EMBL" id="JBIGHY010000001">
    <property type="protein sequence ID" value="MFG6413063.1"/>
    <property type="molecule type" value="Genomic_DNA"/>
</dbReference>
<feature type="region of interest" description="Disordered" evidence="1">
    <location>
        <begin position="126"/>
        <end position="200"/>
    </location>
</feature>
<dbReference type="PROSITE" id="PS50006">
    <property type="entry name" value="FHA_DOMAIN"/>
    <property type="match status" value="1"/>
</dbReference>
<evidence type="ECO:0000313" key="4">
    <source>
        <dbReference type="Proteomes" id="UP001606300"/>
    </source>
</evidence>
<evidence type="ECO:0000259" key="2">
    <source>
        <dbReference type="PROSITE" id="PS50006"/>
    </source>
</evidence>
<dbReference type="SMART" id="SM00240">
    <property type="entry name" value="FHA"/>
    <property type="match status" value="1"/>
</dbReference>
<dbReference type="InterPro" id="IPR000253">
    <property type="entry name" value="FHA_dom"/>
</dbReference>
<dbReference type="InterPro" id="IPR017735">
    <property type="entry name" value="T6SS_FHA"/>
</dbReference>
<evidence type="ECO:0000313" key="3">
    <source>
        <dbReference type="EMBL" id="MFG6413063.1"/>
    </source>
</evidence>
<dbReference type="Pfam" id="PF00498">
    <property type="entry name" value="FHA"/>
    <property type="match status" value="1"/>
</dbReference>
<feature type="region of interest" description="Disordered" evidence="1">
    <location>
        <begin position="384"/>
        <end position="406"/>
    </location>
</feature>
<keyword evidence="4" id="KW-1185">Reference proteome</keyword>
<dbReference type="InterPro" id="IPR046883">
    <property type="entry name" value="T6SS_FHA_C"/>
</dbReference>
<dbReference type="CDD" id="cd00060">
    <property type="entry name" value="FHA"/>
    <property type="match status" value="1"/>
</dbReference>
<feature type="compositionally biased region" description="Pro residues" evidence="1">
    <location>
        <begin position="384"/>
        <end position="396"/>
    </location>
</feature>
<dbReference type="NCBIfam" id="TIGR03354">
    <property type="entry name" value="VI_FHA"/>
    <property type="match status" value="1"/>
</dbReference>
<comment type="caution">
    <text evidence="3">The sequence shown here is derived from an EMBL/GenBank/DDBJ whole genome shotgun (WGS) entry which is preliminary data.</text>
</comment>
<organism evidence="3 4">
    <name type="scientific">Pelomonas dachongensis</name>
    <dbReference type="NCBI Taxonomy" id="3299029"/>
    <lineage>
        <taxon>Bacteria</taxon>
        <taxon>Pseudomonadati</taxon>
        <taxon>Pseudomonadota</taxon>
        <taxon>Betaproteobacteria</taxon>
        <taxon>Burkholderiales</taxon>
        <taxon>Sphaerotilaceae</taxon>
        <taxon>Roseateles</taxon>
    </lineage>
</organism>
<feature type="compositionally biased region" description="Low complexity" evidence="1">
    <location>
        <begin position="397"/>
        <end position="406"/>
    </location>
</feature>
<feature type="compositionally biased region" description="Pro residues" evidence="1">
    <location>
        <begin position="146"/>
        <end position="157"/>
    </location>
</feature>
<accession>A0ABW7EK87</accession>
<feature type="domain" description="FHA" evidence="2">
    <location>
        <begin position="27"/>
        <end position="78"/>
    </location>
</feature>
<gene>
    <name evidence="3" type="primary">tagH</name>
    <name evidence="3" type="ORF">ACG02S_04040</name>
</gene>
<dbReference type="Gene3D" id="2.60.200.20">
    <property type="match status" value="1"/>
</dbReference>
<reference evidence="3 4" key="1">
    <citation type="submission" date="2024-09" db="EMBL/GenBank/DDBJ databases">
        <title>Novel species of the genus Pelomonas and Roseateles isolated from streams.</title>
        <authorList>
            <person name="Lu H."/>
        </authorList>
    </citation>
    <scope>NUCLEOTIDE SEQUENCE [LARGE SCALE GENOMIC DNA]</scope>
    <source>
        <strain evidence="3 4">DC23W</strain>
    </source>
</reference>
<dbReference type="InterPro" id="IPR008984">
    <property type="entry name" value="SMAD_FHA_dom_sf"/>
</dbReference>
<dbReference type="Pfam" id="PF20232">
    <property type="entry name" value="T6SS_FHA_C"/>
    <property type="match status" value="1"/>
</dbReference>
<protein>
    <submittedName>
        <fullName evidence="3">Type VI secretion system-associated FHA domain protein TagH</fullName>
    </submittedName>
</protein>
<dbReference type="SUPFAM" id="SSF49879">
    <property type="entry name" value="SMAD/FHA domain"/>
    <property type="match status" value="1"/>
</dbReference>
<dbReference type="Proteomes" id="UP001606300">
    <property type="component" value="Unassembled WGS sequence"/>
</dbReference>
<evidence type="ECO:0000256" key="1">
    <source>
        <dbReference type="SAM" id="MobiDB-lite"/>
    </source>
</evidence>
<proteinExistence type="predicted"/>